<dbReference type="EMBL" id="JADFAQ010000017">
    <property type="protein sequence ID" value="MBE5727986.1"/>
    <property type="molecule type" value="Genomic_DNA"/>
</dbReference>
<evidence type="ECO:0000313" key="3">
    <source>
        <dbReference type="Proteomes" id="UP000763484"/>
    </source>
</evidence>
<dbReference type="GO" id="GO:0006596">
    <property type="term" value="P:polyamine biosynthetic process"/>
    <property type="evidence" value="ECO:0007669"/>
    <property type="project" value="UniProtKB-KW"/>
</dbReference>
<protein>
    <submittedName>
        <fullName evidence="2">Fused MFS/spermidine synthase</fullName>
    </submittedName>
</protein>
<dbReference type="CDD" id="cd02440">
    <property type="entry name" value="AdoMet_MTases"/>
    <property type="match status" value="1"/>
</dbReference>
<dbReference type="InterPro" id="IPR029063">
    <property type="entry name" value="SAM-dependent_MTases_sf"/>
</dbReference>
<dbReference type="Gene3D" id="3.40.50.150">
    <property type="entry name" value="Vaccinia Virus protein VP39"/>
    <property type="match status" value="1"/>
</dbReference>
<dbReference type="Pfam" id="PF01564">
    <property type="entry name" value="Spermine_synth"/>
    <property type="match status" value="1"/>
</dbReference>
<proteinExistence type="predicted"/>
<comment type="caution">
    <text evidence="2">The sequence shown here is derived from an EMBL/GenBank/DDBJ whole genome shotgun (WGS) entry which is preliminary data.</text>
</comment>
<organism evidence="2 3">
    <name type="scientific">Candidatus Acidifodinimicrobium mancum</name>
    <dbReference type="NCBI Taxonomy" id="2898728"/>
    <lineage>
        <taxon>Archaea</taxon>
        <taxon>Candidatus Parvarchaeota</taxon>
        <taxon>Candidatus Acidifodinimicrobiaceae</taxon>
        <taxon>Candidatus Acidifodinimicrobium</taxon>
    </lineage>
</organism>
<dbReference type="PANTHER" id="PTHR43317">
    <property type="entry name" value="THERMOSPERMINE SYNTHASE ACAULIS5"/>
    <property type="match status" value="1"/>
</dbReference>
<evidence type="ECO:0000256" key="1">
    <source>
        <dbReference type="ARBA" id="ARBA00023115"/>
    </source>
</evidence>
<dbReference type="NCBIfam" id="NF037959">
    <property type="entry name" value="MFS_SpdSyn"/>
    <property type="match status" value="1"/>
</dbReference>
<dbReference type="AlphaFoldDB" id="A0A8T3UTW9"/>
<gene>
    <name evidence="2" type="ORF">IHE50_01040</name>
</gene>
<reference evidence="2 3" key="1">
    <citation type="submission" date="2020-09" db="EMBL/GenBank/DDBJ databases">
        <title>Genomic characterization of a novel Parvarchaeota family in acid mine drainage sediments.</title>
        <authorList>
            <person name="Luo Z.-H."/>
        </authorList>
    </citation>
    <scope>NUCLEOTIDE SEQUENCE [LARGE SCALE GENOMIC DNA]</scope>
    <source>
        <strain evidence="2">TL1-5_bins.178</strain>
    </source>
</reference>
<dbReference type="PANTHER" id="PTHR43317:SF1">
    <property type="entry name" value="THERMOSPERMINE SYNTHASE ACAULIS5"/>
    <property type="match status" value="1"/>
</dbReference>
<accession>A0A8T3UTW9</accession>
<keyword evidence="1" id="KW-0620">Polyamine biosynthesis</keyword>
<dbReference type="SUPFAM" id="SSF53335">
    <property type="entry name" value="S-adenosyl-L-methionine-dependent methyltransferases"/>
    <property type="match status" value="1"/>
</dbReference>
<name>A0A8T3UTW9_9ARCH</name>
<evidence type="ECO:0000313" key="2">
    <source>
        <dbReference type="EMBL" id="MBE5727986.1"/>
    </source>
</evidence>
<sequence length="241" mass="27572">MSLIRKVFGIKEPDFNILDEEDRKEFRYGIVTYSRIFKGGKIYTNAYWDFFAPLPSLYDRPKVLMIGLGGGTILFQFEKLYGSKASLTAVEVDPKVAELYRKFMSDNDIHAEIILADGSKYIDTHRGYDIVILDAYISDYIPKPFLTEKFVNSAYEALNQEGVLAINYAMSIKDMLYFNSYIGKLEKRFNVYRVSSSILSGNTIIICSKGMKKAEIIEKVRRNFDAKSGGEHVLKAYESMN</sequence>
<dbReference type="Proteomes" id="UP000763484">
    <property type="component" value="Unassembled WGS sequence"/>
</dbReference>